<evidence type="ECO:0008006" key="3">
    <source>
        <dbReference type="Google" id="ProtNLM"/>
    </source>
</evidence>
<evidence type="ECO:0000313" key="1">
    <source>
        <dbReference type="EMBL" id="KAG6380973.1"/>
    </source>
</evidence>
<sequence>MPGQLPPELWIVVFRWATYPSDGYPAPYYEPFRASSETFDEPLRTKYALVQVCRLWRTLATIFLYEDVRIRCDSGNLKTVLTDNYRIDGEAFQSRSLGRFVHRLELPYTQTATERPDDTHDVVEILGSCPSLTTLVRPFLEALPYSVRYEFPAEIVSLSSLTRLEWWHYNNAARSGGINSLVDVLRNAPSLQFLSLGGEFWMNSMHLHSPLRLPVLTTLRLRRVNALFVWQIRRWELPSLVHVVADSPAGHGGLEELWLHFGSQLCTVEFGRNVAFHMTDQISVLLRGCSGVKVFNYFINFTAPPSTESLVEQSSIQCVGIHAFPCGYLKDNWRHLDRHFKFLSSLPALKRIILYGDWQKVINDSRFSPALDRLTQKGCQILFADRLTRPPCDHL</sequence>
<comment type="caution">
    <text evidence="1">The sequence shown here is derived from an EMBL/GenBank/DDBJ whole genome shotgun (WGS) entry which is preliminary data.</text>
</comment>
<evidence type="ECO:0000313" key="2">
    <source>
        <dbReference type="Proteomes" id="UP000683000"/>
    </source>
</evidence>
<organism evidence="1 2">
    <name type="scientific">Boletus reticuloceps</name>
    <dbReference type="NCBI Taxonomy" id="495285"/>
    <lineage>
        <taxon>Eukaryota</taxon>
        <taxon>Fungi</taxon>
        <taxon>Dikarya</taxon>
        <taxon>Basidiomycota</taxon>
        <taxon>Agaricomycotina</taxon>
        <taxon>Agaricomycetes</taxon>
        <taxon>Agaricomycetidae</taxon>
        <taxon>Boletales</taxon>
        <taxon>Boletineae</taxon>
        <taxon>Boletaceae</taxon>
        <taxon>Boletoideae</taxon>
        <taxon>Boletus</taxon>
    </lineage>
</organism>
<protein>
    <recommendedName>
        <fullName evidence="3">F-box domain-containing protein</fullName>
    </recommendedName>
</protein>
<gene>
    <name evidence="1" type="ORF">JVT61DRAFT_5368</name>
</gene>
<dbReference type="Proteomes" id="UP000683000">
    <property type="component" value="Unassembled WGS sequence"/>
</dbReference>
<dbReference type="OrthoDB" id="3256525at2759"/>
<dbReference type="AlphaFoldDB" id="A0A8I3AF11"/>
<dbReference type="EMBL" id="JAGFBS010000002">
    <property type="protein sequence ID" value="KAG6380973.1"/>
    <property type="molecule type" value="Genomic_DNA"/>
</dbReference>
<keyword evidence="2" id="KW-1185">Reference proteome</keyword>
<dbReference type="SUPFAM" id="SSF52047">
    <property type="entry name" value="RNI-like"/>
    <property type="match status" value="1"/>
</dbReference>
<name>A0A8I3AF11_9AGAM</name>
<dbReference type="InterPro" id="IPR032675">
    <property type="entry name" value="LRR_dom_sf"/>
</dbReference>
<proteinExistence type="predicted"/>
<accession>A0A8I3AF11</accession>
<reference evidence="1" key="1">
    <citation type="submission" date="2021-03" db="EMBL/GenBank/DDBJ databases">
        <title>Evolutionary innovations through gain and loss of genes in the ectomycorrhizal Boletales.</title>
        <authorList>
            <person name="Wu G."/>
            <person name="Miyauchi S."/>
            <person name="Morin E."/>
            <person name="Yang Z.-L."/>
            <person name="Xu J."/>
            <person name="Martin F.M."/>
        </authorList>
    </citation>
    <scope>NUCLEOTIDE SEQUENCE</scope>
    <source>
        <strain evidence="1">BR01</strain>
    </source>
</reference>
<dbReference type="Gene3D" id="3.80.10.10">
    <property type="entry name" value="Ribonuclease Inhibitor"/>
    <property type="match status" value="1"/>
</dbReference>